<name>A0A0E9X0X5_ANGAN</name>
<organism evidence="1">
    <name type="scientific">Anguilla anguilla</name>
    <name type="common">European freshwater eel</name>
    <name type="synonym">Muraena anguilla</name>
    <dbReference type="NCBI Taxonomy" id="7936"/>
    <lineage>
        <taxon>Eukaryota</taxon>
        <taxon>Metazoa</taxon>
        <taxon>Chordata</taxon>
        <taxon>Craniata</taxon>
        <taxon>Vertebrata</taxon>
        <taxon>Euteleostomi</taxon>
        <taxon>Actinopterygii</taxon>
        <taxon>Neopterygii</taxon>
        <taxon>Teleostei</taxon>
        <taxon>Anguilliformes</taxon>
        <taxon>Anguillidae</taxon>
        <taxon>Anguilla</taxon>
    </lineage>
</organism>
<proteinExistence type="predicted"/>
<dbReference type="EMBL" id="GBXM01013244">
    <property type="protein sequence ID" value="JAH95333.1"/>
    <property type="molecule type" value="Transcribed_RNA"/>
</dbReference>
<reference evidence="1" key="1">
    <citation type="submission" date="2014-11" db="EMBL/GenBank/DDBJ databases">
        <authorList>
            <person name="Amaro Gonzalez C."/>
        </authorList>
    </citation>
    <scope>NUCLEOTIDE SEQUENCE</scope>
</reference>
<sequence>MYSWSFFDQIFRCACGLEGLIATILRTWECIVYFLINWMTILRGSVP</sequence>
<accession>A0A0E9X0X5</accession>
<evidence type="ECO:0000313" key="1">
    <source>
        <dbReference type="EMBL" id="JAH95333.1"/>
    </source>
</evidence>
<dbReference type="AlphaFoldDB" id="A0A0E9X0X5"/>
<reference evidence="1" key="2">
    <citation type="journal article" date="2015" name="Fish Shellfish Immunol.">
        <title>Early steps in the European eel (Anguilla anguilla)-Vibrio vulnificus interaction in the gills: Role of the RtxA13 toxin.</title>
        <authorList>
            <person name="Callol A."/>
            <person name="Pajuelo D."/>
            <person name="Ebbesson L."/>
            <person name="Teles M."/>
            <person name="MacKenzie S."/>
            <person name="Amaro C."/>
        </authorList>
    </citation>
    <scope>NUCLEOTIDE SEQUENCE</scope>
</reference>
<protein>
    <submittedName>
        <fullName evidence="1">Uncharacterized protein</fullName>
    </submittedName>
</protein>